<evidence type="ECO:0000256" key="6">
    <source>
        <dbReference type="ARBA" id="ARBA00022989"/>
    </source>
</evidence>
<dbReference type="GO" id="GO:0005576">
    <property type="term" value="C:extracellular region"/>
    <property type="evidence" value="ECO:0007669"/>
    <property type="project" value="UniProtKB-SubCell"/>
</dbReference>
<reference evidence="16" key="1">
    <citation type="submission" date="2022-11" db="UniProtKB">
        <authorList>
            <consortium name="WormBaseParasite"/>
        </authorList>
    </citation>
    <scope>IDENTIFICATION</scope>
</reference>
<dbReference type="Gene3D" id="2.10.90.10">
    <property type="entry name" value="Cystine-knot cytokines"/>
    <property type="match status" value="1"/>
</dbReference>
<keyword evidence="9" id="KW-0325">Glycoprotein</keyword>
<dbReference type="PROSITE" id="PS01225">
    <property type="entry name" value="CTCK_2"/>
    <property type="match status" value="1"/>
</dbReference>
<keyword evidence="4 12" id="KW-0812">Transmembrane</keyword>
<proteinExistence type="inferred from homology"/>
<dbReference type="SUPFAM" id="SSF82866">
    <property type="entry name" value="Multidrug efflux transporter AcrB transmembrane domain"/>
    <property type="match status" value="2"/>
</dbReference>
<keyword evidence="5" id="KW-0732">Signal</keyword>
<protein>
    <submittedName>
        <fullName evidence="16">Bursicon</fullName>
    </submittedName>
</protein>
<evidence type="ECO:0000256" key="12">
    <source>
        <dbReference type="SAM" id="Phobius"/>
    </source>
</evidence>
<accession>A0A914WWK2</accession>
<feature type="transmembrane region" description="Helical" evidence="12">
    <location>
        <begin position="12"/>
        <end position="34"/>
    </location>
</feature>
<dbReference type="PROSITE" id="PS50156">
    <property type="entry name" value="SSD"/>
    <property type="match status" value="1"/>
</dbReference>
<feature type="domain" description="CTCK" evidence="13">
    <location>
        <begin position="1035"/>
        <end position="1125"/>
    </location>
</feature>
<dbReference type="InterPro" id="IPR029034">
    <property type="entry name" value="Cystine-knot_cytokine"/>
</dbReference>
<dbReference type="InterPro" id="IPR004133">
    <property type="entry name" value="DAN_dom"/>
</dbReference>
<dbReference type="GO" id="GO:0022857">
    <property type="term" value="F:transmembrane transporter activity"/>
    <property type="evidence" value="ECO:0007669"/>
    <property type="project" value="TreeGrafter"/>
</dbReference>
<dbReference type="GO" id="GO:0016020">
    <property type="term" value="C:membrane"/>
    <property type="evidence" value="ECO:0007669"/>
    <property type="project" value="UniProtKB-SubCell"/>
</dbReference>
<keyword evidence="7 12" id="KW-0472">Membrane</keyword>
<feature type="transmembrane region" description="Helical" evidence="12">
    <location>
        <begin position="846"/>
        <end position="868"/>
    </location>
</feature>
<sequence>MIAKIAKLLIRFPGYIFVTTGLLCSFLTAVPFIFTDLPDFSNPTLGFETRGTGISATAQAWRLLLKEVDVYNGRIFRYPRRLGKRSADGESANSPTSGDQRPAAFARGFSLPPAEPAFCPGATDRKNYAQLVFEVGAFESVETVRALCEVESKLFAMGLLSPQTGCDLAVTAEGRSMSAEDDSKLSRCCQPWHLGSVAAYISRRPTCSHLNLTNDWPAVWDLLNGCLPQRNLIIREWSTGSNQTLPLIGNLKRVNCSNQMLQILYENILPIDFPTGKTNFTLFILPYLKGGALIERGFDVGVVEQLPTLLSVPGARLVGMDLGLKEHVFSHYLHQDTHFGFLAAFLVVICVLCYTGSTLFTAAVIVNVYLSVGVAYFFYRIVFRLHFFPFINLLALVLLVGIGADDAFILHSAWLQAKRGPVEAPMAKLVEDSLRHACLSMFVTSLTTAAAFYTNIISKIIAIKCFSIFAGTTMLTNYLLVITWLPSSLVLIEKYRGVMANNCMPNFLSKVRHKVSLLASSMTETLTRTSSSTSNLYQLLPYTVTRMKFVYILAFTTWTTISCFAVVHTPGLKLPRQDFFQYLRSSHPFEKFEAEHRRQFQFLRQKTTFPLPIRIVWGVDAVDDWDVTDPRNQGTLNIWSADKFKMNETENFAWVEKFCDDLSRQNFIAGTNLPIAMHCTFSYFLSTFMKRPCHGEQNEDMRPCCVESKIPYESGVFDECIDRMVLETKEQFTGFYGSLGRSIGRPLFVTNADKTTRFGILIVSFVSKFNFSLSFAEMDLYYRTVHGWVDSEMSKGPAFIRDGFLASNELQFYDLHFALLNGTVISVVIAVFLAYLILLIIIQNGLVAFIAMSAITGVIVSTTGALVLLGWELNIVESTVIILTVGLSFDFTLHYAVAYGRAAGAQREERVKNAMGMVQCPIFMAFITTFVAGCAMLPVTTLAYYQIGLFMISSPATFAEMMKCESVVDLRSLPPCASCKSEAITGVALSSSTLHRSILKPLLFPRNRPSLTVIAVVILLLLLPCCNAAATRQGCHRVAVRRLIDEPGCGAVKVDVFRCAGRCLSFSFPSSDNVLGKNPEQKLTVRAKCCRMIDIKKISVELTCSDGQRSVDIPSAQECGCFDCGALV</sequence>
<evidence type="ECO:0000256" key="1">
    <source>
        <dbReference type="ARBA" id="ARBA00004141"/>
    </source>
</evidence>
<dbReference type="Proteomes" id="UP000887566">
    <property type="component" value="Unplaced"/>
</dbReference>
<evidence type="ECO:0000256" key="5">
    <source>
        <dbReference type="ARBA" id="ARBA00022729"/>
    </source>
</evidence>
<evidence type="ECO:0000259" key="14">
    <source>
        <dbReference type="PROSITE" id="PS50156"/>
    </source>
</evidence>
<keyword evidence="15" id="KW-1185">Reference proteome</keyword>
<dbReference type="GO" id="GO:0007224">
    <property type="term" value="P:smoothened signaling pathway"/>
    <property type="evidence" value="ECO:0007669"/>
    <property type="project" value="TreeGrafter"/>
</dbReference>
<keyword evidence="6 12" id="KW-1133">Transmembrane helix</keyword>
<feature type="transmembrane region" description="Helical" evidence="12">
    <location>
        <begin position="549"/>
        <end position="567"/>
    </location>
</feature>
<feature type="transmembrane region" description="Helical" evidence="12">
    <location>
        <begin position="817"/>
        <end position="839"/>
    </location>
</feature>
<feature type="transmembrane region" description="Helical" evidence="12">
    <location>
        <begin position="921"/>
        <end position="945"/>
    </location>
</feature>
<feature type="domain" description="SSD" evidence="14">
    <location>
        <begin position="388"/>
        <end position="491"/>
    </location>
</feature>
<comment type="caution">
    <text evidence="11">Lacks conserved residue(s) required for the propagation of feature annotation.</text>
</comment>
<evidence type="ECO:0000256" key="7">
    <source>
        <dbReference type="ARBA" id="ARBA00023136"/>
    </source>
</evidence>
<feature type="transmembrane region" description="Helical" evidence="12">
    <location>
        <begin position="1011"/>
        <end position="1030"/>
    </location>
</feature>
<evidence type="ECO:0000313" key="15">
    <source>
        <dbReference type="Proteomes" id="UP000887566"/>
    </source>
</evidence>
<evidence type="ECO:0000313" key="16">
    <source>
        <dbReference type="WBParaSite" id="PSAMB.scaffold5686size11092.g27145.t1"/>
    </source>
</evidence>
<feature type="transmembrane region" description="Helical" evidence="12">
    <location>
        <begin position="390"/>
        <end position="414"/>
    </location>
</feature>
<keyword evidence="3" id="KW-0964">Secreted</keyword>
<evidence type="ECO:0000256" key="8">
    <source>
        <dbReference type="ARBA" id="ARBA00023157"/>
    </source>
</evidence>
<dbReference type="InterPro" id="IPR052081">
    <property type="entry name" value="Dispatched_Hh_regulator"/>
</dbReference>
<dbReference type="InterPro" id="IPR006207">
    <property type="entry name" value="Cys_knot_C"/>
</dbReference>
<dbReference type="Pfam" id="PF12349">
    <property type="entry name" value="Sterol-sensing"/>
    <property type="match status" value="1"/>
</dbReference>
<comment type="subcellular location">
    <subcellularLocation>
        <location evidence="1">Membrane</location>
        <topology evidence="1">Multi-pass membrane protein</topology>
    </subcellularLocation>
    <subcellularLocation>
        <location evidence="2">Secreted</location>
    </subcellularLocation>
</comment>
<keyword evidence="8" id="KW-1015">Disulfide bond</keyword>
<feature type="transmembrane region" description="Helical" evidence="12">
    <location>
        <begin position="345"/>
        <end position="378"/>
    </location>
</feature>
<evidence type="ECO:0000259" key="13">
    <source>
        <dbReference type="PROSITE" id="PS01225"/>
    </source>
</evidence>
<feature type="transmembrane region" description="Helical" evidence="12">
    <location>
        <begin position="880"/>
        <end position="900"/>
    </location>
</feature>
<dbReference type="InterPro" id="IPR053958">
    <property type="entry name" value="HMGCR/SNAP/NPC1-like_SSD"/>
</dbReference>
<evidence type="ECO:0000256" key="9">
    <source>
        <dbReference type="ARBA" id="ARBA00023180"/>
    </source>
</evidence>
<dbReference type="PANTHER" id="PTHR45951:SF3">
    <property type="entry name" value="PROTEIN DISPATCHED"/>
    <property type="match status" value="1"/>
</dbReference>
<comment type="similarity">
    <text evidence="10">Belongs to the dispatched family.</text>
</comment>
<feature type="transmembrane region" description="Helical" evidence="12">
    <location>
        <begin position="465"/>
        <end position="485"/>
    </location>
</feature>
<evidence type="ECO:0000256" key="11">
    <source>
        <dbReference type="PROSITE-ProRule" id="PRU00039"/>
    </source>
</evidence>
<dbReference type="InterPro" id="IPR000731">
    <property type="entry name" value="SSD"/>
</dbReference>
<dbReference type="PANTHER" id="PTHR45951">
    <property type="entry name" value="PROTEIN DISPATCHED-RELATED"/>
    <property type="match status" value="1"/>
</dbReference>
<evidence type="ECO:0000256" key="4">
    <source>
        <dbReference type="ARBA" id="ARBA00022692"/>
    </source>
</evidence>
<organism evidence="15 16">
    <name type="scientific">Plectus sambesii</name>
    <dbReference type="NCBI Taxonomy" id="2011161"/>
    <lineage>
        <taxon>Eukaryota</taxon>
        <taxon>Metazoa</taxon>
        <taxon>Ecdysozoa</taxon>
        <taxon>Nematoda</taxon>
        <taxon>Chromadorea</taxon>
        <taxon>Plectida</taxon>
        <taxon>Plectina</taxon>
        <taxon>Plectoidea</taxon>
        <taxon>Plectidae</taxon>
        <taxon>Plectus</taxon>
    </lineage>
</organism>
<evidence type="ECO:0000256" key="3">
    <source>
        <dbReference type="ARBA" id="ARBA00022525"/>
    </source>
</evidence>
<evidence type="ECO:0000256" key="10">
    <source>
        <dbReference type="ARBA" id="ARBA00038046"/>
    </source>
</evidence>
<dbReference type="Gene3D" id="1.20.1640.10">
    <property type="entry name" value="Multidrug efflux transporter AcrB transmembrane domain"/>
    <property type="match status" value="2"/>
</dbReference>
<dbReference type="Pfam" id="PF03045">
    <property type="entry name" value="DAN"/>
    <property type="match status" value="1"/>
</dbReference>
<dbReference type="WBParaSite" id="PSAMB.scaffold5686size11092.g27145.t1">
    <property type="protein sequence ID" value="PSAMB.scaffold5686size11092.g27145.t1"/>
    <property type="gene ID" value="PSAMB.scaffold5686size11092.g27145"/>
</dbReference>
<name>A0A914WWK2_9BILA</name>
<dbReference type="SMART" id="SM00041">
    <property type="entry name" value="CT"/>
    <property type="match status" value="1"/>
</dbReference>
<dbReference type="AlphaFoldDB" id="A0A914WWK2"/>
<feature type="transmembrane region" description="Helical" evidence="12">
    <location>
        <begin position="434"/>
        <end position="453"/>
    </location>
</feature>
<evidence type="ECO:0000256" key="2">
    <source>
        <dbReference type="ARBA" id="ARBA00004613"/>
    </source>
</evidence>